<dbReference type="Gene3D" id="3.60.10.10">
    <property type="entry name" value="Endonuclease/exonuclease/phosphatase"/>
    <property type="match status" value="2"/>
</dbReference>
<dbReference type="GO" id="GO:0003824">
    <property type="term" value="F:catalytic activity"/>
    <property type="evidence" value="ECO:0007669"/>
    <property type="project" value="InterPro"/>
</dbReference>
<name>A0A438E4B6_VITVI</name>
<organism evidence="3 4">
    <name type="scientific">Vitis vinifera</name>
    <name type="common">Grape</name>
    <dbReference type="NCBI Taxonomy" id="29760"/>
    <lineage>
        <taxon>Eukaryota</taxon>
        <taxon>Viridiplantae</taxon>
        <taxon>Streptophyta</taxon>
        <taxon>Embryophyta</taxon>
        <taxon>Tracheophyta</taxon>
        <taxon>Spermatophyta</taxon>
        <taxon>Magnoliopsida</taxon>
        <taxon>eudicotyledons</taxon>
        <taxon>Gunneridae</taxon>
        <taxon>Pentapetalae</taxon>
        <taxon>rosids</taxon>
        <taxon>Vitales</taxon>
        <taxon>Vitaceae</taxon>
        <taxon>Viteae</taxon>
        <taxon>Vitis</taxon>
    </lineage>
</organism>
<feature type="compositionally biased region" description="Low complexity" evidence="1">
    <location>
        <begin position="504"/>
        <end position="518"/>
    </location>
</feature>
<dbReference type="PANTHER" id="PTHR34427:SF5">
    <property type="entry name" value="DUF4283 DOMAIN-CONTAINING PROTEIN"/>
    <property type="match status" value="1"/>
</dbReference>
<dbReference type="PANTHER" id="PTHR34427">
    <property type="entry name" value="DUF4283 DOMAIN PROTEIN"/>
    <property type="match status" value="1"/>
</dbReference>
<feature type="region of interest" description="Disordered" evidence="1">
    <location>
        <begin position="462"/>
        <end position="518"/>
    </location>
</feature>
<feature type="domain" description="Endonuclease/exonuclease/phosphatase" evidence="2">
    <location>
        <begin position="661"/>
        <end position="830"/>
    </location>
</feature>
<dbReference type="AlphaFoldDB" id="A0A438E4B6"/>
<dbReference type="InterPro" id="IPR005135">
    <property type="entry name" value="Endo/exonuclease/phosphatase"/>
</dbReference>
<reference evidence="3 4" key="1">
    <citation type="journal article" date="2018" name="PLoS Genet.">
        <title>Population sequencing reveals clonal diversity and ancestral inbreeding in the grapevine cultivar Chardonnay.</title>
        <authorList>
            <person name="Roach M.J."/>
            <person name="Johnson D.L."/>
            <person name="Bohlmann J."/>
            <person name="van Vuuren H.J."/>
            <person name="Jones S.J."/>
            <person name="Pretorius I.S."/>
            <person name="Schmidt S.A."/>
            <person name="Borneman A.R."/>
        </authorList>
    </citation>
    <scope>NUCLEOTIDE SEQUENCE [LARGE SCALE GENOMIC DNA]</scope>
    <source>
        <strain evidence="4">cv. Chardonnay</strain>
        <tissue evidence="3">Leaf</tissue>
    </source>
</reference>
<proteinExistence type="predicted"/>
<gene>
    <name evidence="3" type="ORF">CK203_085379</name>
</gene>
<comment type="caution">
    <text evidence="3">The sequence shown here is derived from an EMBL/GenBank/DDBJ whole genome shotgun (WGS) entry which is preliminary data.</text>
</comment>
<dbReference type="Pfam" id="PF03372">
    <property type="entry name" value="Exo_endo_phos"/>
    <property type="match status" value="1"/>
</dbReference>
<evidence type="ECO:0000313" key="3">
    <source>
        <dbReference type="EMBL" id="RVW42591.1"/>
    </source>
</evidence>
<dbReference type="EMBL" id="QGNW01001402">
    <property type="protein sequence ID" value="RVW42591.1"/>
    <property type="molecule type" value="Genomic_DNA"/>
</dbReference>
<accession>A0A438E4B6</accession>
<dbReference type="Proteomes" id="UP000288805">
    <property type="component" value="Unassembled WGS sequence"/>
</dbReference>
<evidence type="ECO:0000259" key="2">
    <source>
        <dbReference type="Pfam" id="PF03372"/>
    </source>
</evidence>
<dbReference type="SUPFAM" id="SSF56219">
    <property type="entry name" value="DNase I-like"/>
    <property type="match status" value="1"/>
</dbReference>
<dbReference type="InterPro" id="IPR036691">
    <property type="entry name" value="Endo/exonu/phosph_ase_sf"/>
</dbReference>
<protein>
    <recommendedName>
        <fullName evidence="2">Endonuclease/exonuclease/phosphatase domain-containing protein</fullName>
    </recommendedName>
</protein>
<sequence length="1069" mass="119254">MSTILLGGTQANLARLNSLCQSLMYFRIDSKSFEVRIVWSKGQGEVQIVEKGKGFRRWIKASRGVVVWILKSIEACCKWRGKKPFMGDVNERGRRFRIELRQNDVGRYLLFSVLSEDDRRYFIIIPEGLDFMGWVLFRNKLKEIARVGDGFKNGAEDYGINGGRNETSLVRPGLSYVDAFKRKAKERRNAQKVLEEGSRCLNGVQLSLDWWAPTVGCSRRDFQRDVSWVRIPGLPLQFWSMEFFKRVGDACGGFVDVDEETKNSSYRKGARILVKNNGKEVPGSLEVIAGLASFSIPLWWEDSVWFSALQVANRLKIQREGEPENRASFQQEEGGCEPRKMMRVKGMCYGEGDSDAVVGDGFSGWGLRIPEEKARIVGGEDPVSMQEGAGLMEETSDTTGYGSAAADRRDGKLTFNRGRRSGVGLGRKSLSGLRASPRANPRCILRAPCLYVGEFKMKHQKASLAGERSEEKATPLDHGSRESTLKRQSPGMFPSSNAFGGVSGESSGFSSPSSSGMGNSVEYPVAWQSEVEAEMPLRVILKDGRSFTLPEGVTPKSRGKELQTPPLHIVAAGEGEKIKSPWVNKKFLGFCKTVGVSIEGFEEDILRILKEIESRRGVIRKSNDSKRGTVSASRKERELKKLVSTINYDGGLHDPDKRMVIKTMVRKYKPDLVCFQETKMKEMSDRIVRSLGIGRNLGWVSLDARGSAGGVLVMWDKNVLEGEEGDVGGASRCQGVWGDPWCIAGDFNAVRFPIEKSNGRQMSTMMRDFSGFIEEFELVDPQLGGGTFTWSGGEGGSLKARLDRFLFSGDWEERMVGAMQVLLPRPVSDHWPILLDCGGMRTGGKPSFVLAKKLQALKYDLKRWNKEAVGNVTARKDAALEELNSWDSLESCGPLSEEDRHSQRIVRDEFNHCAILEEISWRQKSRALWLKEGDSNTKFFHHMANARRRGNFISSLTVRGVRLSKEEELREGIGSYFKSLFEEPRVYKAISELRRDKAPGPDGFTLAFWKSCWDDRGRGSDAGLKINLKKSEIIPIGGVEDVDRAAAIFGCKVGNLPTTYLGLPLGALS</sequence>
<evidence type="ECO:0000313" key="4">
    <source>
        <dbReference type="Proteomes" id="UP000288805"/>
    </source>
</evidence>
<feature type="compositionally biased region" description="Basic and acidic residues" evidence="1">
    <location>
        <begin position="467"/>
        <end position="485"/>
    </location>
</feature>
<evidence type="ECO:0000256" key="1">
    <source>
        <dbReference type="SAM" id="MobiDB-lite"/>
    </source>
</evidence>